<feature type="binding site" evidence="9">
    <location>
        <position position="52"/>
    </location>
    <ligand>
        <name>homogentisate</name>
        <dbReference type="ChEBI" id="CHEBI:16169"/>
    </ligand>
</feature>
<comment type="cofactor">
    <cofactor evidence="1 9">
        <name>Fe cation</name>
        <dbReference type="ChEBI" id="CHEBI:24875"/>
    </cofactor>
</comment>
<dbReference type="EMBL" id="JAACXV010014622">
    <property type="protein sequence ID" value="KAF7265407.1"/>
    <property type="molecule type" value="Genomic_DNA"/>
</dbReference>
<dbReference type="Pfam" id="PF04209">
    <property type="entry name" value="HgmA_C"/>
    <property type="match status" value="1"/>
</dbReference>
<feature type="domain" description="Homogentisate 1,2-dioxygenase C-terminal" evidence="10">
    <location>
        <begin position="33"/>
        <end position="115"/>
    </location>
</feature>
<evidence type="ECO:0000313" key="12">
    <source>
        <dbReference type="Proteomes" id="UP000625711"/>
    </source>
</evidence>
<gene>
    <name evidence="11" type="ORF">GWI33_021176</name>
</gene>
<dbReference type="InterPro" id="IPR005708">
    <property type="entry name" value="Homogentis_dOase"/>
</dbReference>
<dbReference type="Gene3D" id="2.60.120.10">
    <property type="entry name" value="Jelly Rolls"/>
    <property type="match status" value="1"/>
</dbReference>
<keyword evidence="9" id="KW-0408">Iron</keyword>
<dbReference type="GO" id="GO:0006559">
    <property type="term" value="P:L-phenylalanine catabolic process"/>
    <property type="evidence" value="ECO:0007669"/>
    <property type="project" value="UniProtKB-UniPathway"/>
</dbReference>
<organism evidence="11 12">
    <name type="scientific">Rhynchophorus ferrugineus</name>
    <name type="common">Red palm weevil</name>
    <name type="synonym">Curculio ferrugineus</name>
    <dbReference type="NCBI Taxonomy" id="354439"/>
    <lineage>
        <taxon>Eukaryota</taxon>
        <taxon>Metazoa</taxon>
        <taxon>Ecdysozoa</taxon>
        <taxon>Arthropoda</taxon>
        <taxon>Hexapoda</taxon>
        <taxon>Insecta</taxon>
        <taxon>Pterygota</taxon>
        <taxon>Neoptera</taxon>
        <taxon>Endopterygota</taxon>
        <taxon>Coleoptera</taxon>
        <taxon>Polyphaga</taxon>
        <taxon>Cucujiformia</taxon>
        <taxon>Curculionidae</taxon>
        <taxon>Dryophthorinae</taxon>
        <taxon>Rhynchophorus</taxon>
    </lineage>
</organism>
<dbReference type="GO" id="GO:0005737">
    <property type="term" value="C:cytoplasm"/>
    <property type="evidence" value="ECO:0007669"/>
    <property type="project" value="TreeGrafter"/>
</dbReference>
<evidence type="ECO:0000256" key="4">
    <source>
        <dbReference type="ARBA" id="ARBA00013127"/>
    </source>
</evidence>
<evidence type="ECO:0000256" key="7">
    <source>
        <dbReference type="ARBA" id="ARBA00030437"/>
    </source>
</evidence>
<dbReference type="EC" id="1.13.11.5" evidence="4"/>
<evidence type="ECO:0000256" key="5">
    <source>
        <dbReference type="ARBA" id="ARBA00018757"/>
    </source>
</evidence>
<dbReference type="GO" id="GO:0004411">
    <property type="term" value="F:homogentisate 1,2-dioxygenase activity"/>
    <property type="evidence" value="ECO:0007669"/>
    <property type="project" value="UniProtKB-EC"/>
</dbReference>
<dbReference type="InterPro" id="IPR046451">
    <property type="entry name" value="HgmA_C"/>
</dbReference>
<dbReference type="SUPFAM" id="SSF51182">
    <property type="entry name" value="RmlC-like cupins"/>
    <property type="match status" value="1"/>
</dbReference>
<reference evidence="11" key="1">
    <citation type="submission" date="2020-08" db="EMBL/GenBank/DDBJ databases">
        <title>Genome sequencing and assembly of the red palm weevil Rhynchophorus ferrugineus.</title>
        <authorList>
            <person name="Dias G.B."/>
            <person name="Bergman C.M."/>
            <person name="Manee M."/>
        </authorList>
    </citation>
    <scope>NUCLEOTIDE SEQUENCE</scope>
    <source>
        <strain evidence="11">AA-2017</strain>
        <tissue evidence="11">Whole larva</tissue>
    </source>
</reference>
<dbReference type="PANTHER" id="PTHR11056:SF0">
    <property type="entry name" value="HOMOGENTISATE 1,2-DIOXYGENASE"/>
    <property type="match status" value="1"/>
</dbReference>
<dbReference type="OrthoDB" id="1689029at2759"/>
<feature type="non-terminal residue" evidence="11">
    <location>
        <position position="1"/>
    </location>
</feature>
<dbReference type="GO" id="GO:0006570">
    <property type="term" value="P:tyrosine metabolic process"/>
    <property type="evidence" value="ECO:0007669"/>
    <property type="project" value="InterPro"/>
</dbReference>
<dbReference type="AlphaFoldDB" id="A0A834I1T4"/>
<evidence type="ECO:0000256" key="1">
    <source>
        <dbReference type="ARBA" id="ARBA00001962"/>
    </source>
</evidence>
<comment type="pathway">
    <text evidence="2">Amino-acid degradation; L-phenylalanine degradation; acetoacetate and fumarate from L-phenylalanine: step 4/6.</text>
</comment>
<evidence type="ECO:0000256" key="6">
    <source>
        <dbReference type="ARBA" id="ARBA00030235"/>
    </source>
</evidence>
<evidence type="ECO:0000256" key="9">
    <source>
        <dbReference type="PIRSR" id="PIRSR605708-2"/>
    </source>
</evidence>
<evidence type="ECO:0000256" key="8">
    <source>
        <dbReference type="ARBA" id="ARBA00033225"/>
    </source>
</evidence>
<dbReference type="UniPathway" id="UPA00139">
    <property type="reaction ID" value="UER00339"/>
</dbReference>
<accession>A0A834I1T4</accession>
<sequence>DLDQNNPQKCPYGLYAQQLSWNSVHYGEESEFAKKGGFVPGGATLHCIMTPHGPDKKCFEEASSEALKAYKVAVGTQAFMFESCLGLTVTKWGLEISEKLYSEYYKCWEGLNSHFTGPK</sequence>
<evidence type="ECO:0000256" key="2">
    <source>
        <dbReference type="ARBA" id="ARBA00004704"/>
    </source>
</evidence>
<evidence type="ECO:0000256" key="3">
    <source>
        <dbReference type="ARBA" id="ARBA00007757"/>
    </source>
</evidence>
<dbReference type="PANTHER" id="PTHR11056">
    <property type="entry name" value="HOMOGENTISATE 1,2-DIOXYGENASE"/>
    <property type="match status" value="1"/>
</dbReference>
<comment type="similarity">
    <text evidence="3">Belongs to the homogentisate dioxygenase family.</text>
</comment>
<evidence type="ECO:0000259" key="10">
    <source>
        <dbReference type="Pfam" id="PF04209"/>
    </source>
</evidence>
<protein>
    <recommendedName>
        <fullName evidence="5">Homogentisate 1,2-dioxygenase</fullName>
        <ecNumber evidence="4">1.13.11.5</ecNumber>
    </recommendedName>
    <alternativeName>
        <fullName evidence="6">Homogentisate oxygenase</fullName>
    </alternativeName>
    <alternativeName>
        <fullName evidence="7">Homogentisic acid oxidase</fullName>
    </alternativeName>
    <alternativeName>
        <fullName evidence="8">Homogentisicase</fullName>
    </alternativeName>
</protein>
<feature type="binding site" evidence="9">
    <location>
        <position position="52"/>
    </location>
    <ligand>
        <name>Fe cation</name>
        <dbReference type="ChEBI" id="CHEBI:24875"/>
    </ligand>
</feature>
<name>A0A834I1T4_RHYFE</name>
<keyword evidence="9" id="KW-0479">Metal-binding</keyword>
<dbReference type="InterPro" id="IPR011051">
    <property type="entry name" value="RmlC_Cupin_sf"/>
</dbReference>
<dbReference type="GO" id="GO:0046872">
    <property type="term" value="F:metal ion binding"/>
    <property type="evidence" value="ECO:0007669"/>
    <property type="project" value="UniProtKB-KW"/>
</dbReference>
<evidence type="ECO:0000313" key="11">
    <source>
        <dbReference type="EMBL" id="KAF7265407.1"/>
    </source>
</evidence>
<dbReference type="Proteomes" id="UP000625711">
    <property type="component" value="Unassembled WGS sequence"/>
</dbReference>
<comment type="caution">
    <text evidence="11">The sequence shown here is derived from an EMBL/GenBank/DDBJ whole genome shotgun (WGS) entry which is preliminary data.</text>
</comment>
<dbReference type="InterPro" id="IPR014710">
    <property type="entry name" value="RmlC-like_jellyroll"/>
</dbReference>
<keyword evidence="12" id="KW-1185">Reference proteome</keyword>
<proteinExistence type="inferred from homology"/>